<dbReference type="STRING" id="28377.ENSACAP00000021961"/>
<dbReference type="InParanoid" id="R4G9P7"/>
<dbReference type="Bgee" id="ENSACAG00000028544">
    <property type="expression patterns" value="Expressed in forelimb bud and 8 other cell types or tissues"/>
</dbReference>
<feature type="region of interest" description="Disordered" evidence="2">
    <location>
        <begin position="573"/>
        <end position="601"/>
    </location>
</feature>
<proteinExistence type="predicted"/>
<organism evidence="3 4">
    <name type="scientific">Anolis carolinensis</name>
    <name type="common">Green anole</name>
    <name type="synonym">American chameleon</name>
    <dbReference type="NCBI Taxonomy" id="28377"/>
    <lineage>
        <taxon>Eukaryota</taxon>
        <taxon>Metazoa</taxon>
        <taxon>Chordata</taxon>
        <taxon>Craniata</taxon>
        <taxon>Vertebrata</taxon>
        <taxon>Euteleostomi</taxon>
        <taxon>Lepidosauria</taxon>
        <taxon>Squamata</taxon>
        <taxon>Bifurcata</taxon>
        <taxon>Unidentata</taxon>
        <taxon>Episquamata</taxon>
        <taxon>Toxicofera</taxon>
        <taxon>Iguania</taxon>
        <taxon>Dactyloidae</taxon>
        <taxon>Anolis</taxon>
    </lineage>
</organism>
<dbReference type="GeneTree" id="ENSGT00500000045231"/>
<dbReference type="HOGENOM" id="CLU_1953607_0_0_1"/>
<dbReference type="Ensembl" id="ENSACAT00000029379.2">
    <property type="protein sequence ID" value="ENSACAP00000021961.2"/>
    <property type="gene ID" value="ENSACAG00000028544.2"/>
</dbReference>
<keyword evidence="1" id="KW-0175">Coiled coil</keyword>
<protein>
    <submittedName>
        <fullName evidence="3">Cilia and flagella associated protein 99</fullName>
    </submittedName>
</protein>
<dbReference type="PANTHER" id="PTHR34649:SF1">
    <property type="entry name" value="CILIA- AND FLAGELLA-ASSOCIATED PROTEIN 99"/>
    <property type="match status" value="1"/>
</dbReference>
<evidence type="ECO:0000256" key="2">
    <source>
        <dbReference type="SAM" id="MobiDB-lite"/>
    </source>
</evidence>
<name>R4G9P7_ANOCA</name>
<accession>R4G9P7</accession>
<keyword evidence="4" id="KW-1185">Reference proteome</keyword>
<dbReference type="Proteomes" id="UP000001646">
    <property type="component" value="Unplaced"/>
</dbReference>
<reference evidence="3" key="3">
    <citation type="submission" date="2025-09" db="UniProtKB">
        <authorList>
            <consortium name="Ensembl"/>
        </authorList>
    </citation>
    <scope>IDENTIFICATION</scope>
</reference>
<dbReference type="GeneID" id="100564539"/>
<reference evidence="3" key="1">
    <citation type="submission" date="2009-12" db="EMBL/GenBank/DDBJ databases">
        <title>The Genome Sequence of Anolis carolinensis (Green Anole Lizard).</title>
        <authorList>
            <consortium name="The Genome Sequencing Platform"/>
            <person name="Di Palma F."/>
            <person name="Alfoldi J."/>
            <person name="Heiman D."/>
            <person name="Young S."/>
            <person name="Grabherr M."/>
            <person name="Johnson J."/>
            <person name="Lander E.S."/>
            <person name="Lindblad-Toh K."/>
        </authorList>
    </citation>
    <scope>NUCLEOTIDE SEQUENCE [LARGE SCALE GENOMIC DNA]</scope>
    <source>
        <strain evidence="3">JBL SC #1</strain>
    </source>
</reference>
<evidence type="ECO:0000313" key="4">
    <source>
        <dbReference type="Proteomes" id="UP000001646"/>
    </source>
</evidence>
<dbReference type="eggNOG" id="ENOG502QTX0">
    <property type="taxonomic scope" value="Eukaryota"/>
</dbReference>
<sequence>MDTQTRHIELVIQRLNQFNPENGNIGNFLGESAHILQTSKVKNETFLMDILAGCIEFKPLLDVVVSAFYSRDGKNCLLSERNLYIVVCYLAIFQLEELGLQEFGRIIKSMNAPKICKFLRFFFNRMNLSTWIKDEWNQIYASDYVNNWIKPLLRWQPKVQQLVVEFDDKLHRFSVATSKITKPKEFNLTIPNPRAILIPELIPHQEKTKPIPALTYKIPKLGQKLEQIKSKNRRKAEELLLEANMHQFRCAAPKFDHKNHIAMEILKPEKKFQAQKIKGKIDSIPVKLNATTILREGVLYQRKVEQELNRIEHLLRGARDPSEFLEWQKQMREKDLDQQLTEEECRRLQGKLSYEEAIVARQNCVRENQKKAEQEREMEEVMNHHCEQRQLKELKARQKNVQQVTEARKNVKQARMKLQKCKRQIAQEVSEESQEILARAFKEEEEKVRKRCELIQQIRAIEYVPSIKSKFVDLTQTPNHGVLGEMSIVELQERLALLKEAQKKAEEEKRDQITHEKYLKEQLLLGTLEQISVFREQMGRAATLKQEENKIKKPLRETIRKDKRILDLQEKIEEKSMQRKIPPGSSQNKSETFNKDAKRSWISQKRCKQEEHWRKLEESQKEHFKMLQHGFMSRELARKMAENEAMITGTSSCIVQPPHLVTKHHGNPSYGHFHRLTEGV</sequence>
<dbReference type="KEGG" id="acs:100564539"/>
<evidence type="ECO:0000313" key="3">
    <source>
        <dbReference type="Ensembl" id="ENSACAP00000021961.2"/>
    </source>
</evidence>
<dbReference type="CTD" id="402160"/>
<dbReference type="InterPro" id="IPR039341">
    <property type="entry name" value="CFAP99"/>
</dbReference>
<gene>
    <name evidence="3" type="primary">CFAP99</name>
</gene>
<dbReference type="PANTHER" id="PTHR34649">
    <property type="entry name" value="CILIA- AND FLAGELLA-ASSOCIATED PROTEIN 99"/>
    <property type="match status" value="1"/>
</dbReference>
<dbReference type="OrthoDB" id="10262255at2759"/>
<dbReference type="AlphaFoldDB" id="R4G9P7"/>
<evidence type="ECO:0000256" key="1">
    <source>
        <dbReference type="SAM" id="Coils"/>
    </source>
</evidence>
<dbReference type="RefSeq" id="XP_008115933.1">
    <property type="nucleotide sequence ID" value="XM_008117726.3"/>
</dbReference>
<reference evidence="3" key="2">
    <citation type="submission" date="2025-08" db="UniProtKB">
        <authorList>
            <consortium name="Ensembl"/>
        </authorList>
    </citation>
    <scope>IDENTIFICATION</scope>
</reference>
<feature type="coiled-coil region" evidence="1">
    <location>
        <begin position="364"/>
        <end position="431"/>
    </location>
</feature>